<dbReference type="Proteomes" id="UP000887576">
    <property type="component" value="Unplaced"/>
</dbReference>
<protein>
    <submittedName>
        <fullName evidence="2">Uncharacterized protein</fullName>
    </submittedName>
</protein>
<evidence type="ECO:0000313" key="2">
    <source>
        <dbReference type="WBParaSite" id="JU765_v2.g4640.t1"/>
    </source>
</evidence>
<name>A0AC34R9S1_9BILA</name>
<sequence length="126" mass="13634">MKFFTLMREIFVLGLLFQVVIGTSTKAPPPSTTTANDTSTDQSKEQTPPTTPVGNLTSVEPFTTSLTTEQTNTTNDQTTEVIPTVKIVPTPPVPSGQSTIPVNEAASFKQTHLLLIPALFYTYTCL</sequence>
<dbReference type="WBParaSite" id="JU765_v2.g4640.t1">
    <property type="protein sequence ID" value="JU765_v2.g4640.t1"/>
    <property type="gene ID" value="JU765_v2.g4640"/>
</dbReference>
<organism evidence="1 2">
    <name type="scientific">Panagrolaimus sp. JU765</name>
    <dbReference type="NCBI Taxonomy" id="591449"/>
    <lineage>
        <taxon>Eukaryota</taxon>
        <taxon>Metazoa</taxon>
        <taxon>Ecdysozoa</taxon>
        <taxon>Nematoda</taxon>
        <taxon>Chromadorea</taxon>
        <taxon>Rhabditida</taxon>
        <taxon>Tylenchina</taxon>
        <taxon>Panagrolaimomorpha</taxon>
        <taxon>Panagrolaimoidea</taxon>
        <taxon>Panagrolaimidae</taxon>
        <taxon>Panagrolaimus</taxon>
    </lineage>
</organism>
<evidence type="ECO:0000313" key="1">
    <source>
        <dbReference type="Proteomes" id="UP000887576"/>
    </source>
</evidence>
<reference evidence="2" key="1">
    <citation type="submission" date="2022-11" db="UniProtKB">
        <authorList>
            <consortium name="WormBaseParasite"/>
        </authorList>
    </citation>
    <scope>IDENTIFICATION</scope>
</reference>
<proteinExistence type="predicted"/>
<accession>A0AC34R9S1</accession>